<feature type="chain" id="PRO_5005347336" evidence="1">
    <location>
        <begin position="24"/>
        <end position="43"/>
    </location>
</feature>
<dbReference type="PaxDb" id="29760-VIT_08s0007g00640.t01"/>
<gene>
    <name evidence="2" type="ordered locus">VIT_08s0007g00640</name>
</gene>
<dbReference type="Proteomes" id="UP000009183">
    <property type="component" value="Chromosome 8"/>
</dbReference>
<proteinExistence type="predicted"/>
<reference evidence="3" key="1">
    <citation type="journal article" date="2007" name="Nature">
        <title>The grapevine genome sequence suggests ancestral hexaploidization in major angiosperm phyla.</title>
        <authorList>
            <consortium name="The French-Italian Public Consortium for Grapevine Genome Characterization."/>
            <person name="Jaillon O."/>
            <person name="Aury J.-M."/>
            <person name="Noel B."/>
            <person name="Policriti A."/>
            <person name="Clepet C."/>
            <person name="Casagrande A."/>
            <person name="Choisne N."/>
            <person name="Aubourg S."/>
            <person name="Vitulo N."/>
            <person name="Jubin C."/>
            <person name="Vezzi A."/>
            <person name="Legeai F."/>
            <person name="Hugueney P."/>
            <person name="Dasilva C."/>
            <person name="Horner D."/>
            <person name="Mica E."/>
            <person name="Jublot D."/>
            <person name="Poulain J."/>
            <person name="Bruyere C."/>
            <person name="Billault A."/>
            <person name="Segurens B."/>
            <person name="Gouyvenoux M."/>
            <person name="Ugarte E."/>
            <person name="Cattonaro F."/>
            <person name="Anthouard V."/>
            <person name="Vico V."/>
            <person name="Del Fabbro C."/>
            <person name="Alaux M."/>
            <person name="Di Gaspero G."/>
            <person name="Dumas V."/>
            <person name="Felice N."/>
            <person name="Paillard S."/>
            <person name="Juman I."/>
            <person name="Moroldo M."/>
            <person name="Scalabrin S."/>
            <person name="Canaguier A."/>
            <person name="Le Clainche I."/>
            <person name="Malacrida G."/>
            <person name="Durand E."/>
            <person name="Pesole G."/>
            <person name="Laucou V."/>
            <person name="Chatelet P."/>
            <person name="Merdinoglu D."/>
            <person name="Delledonne M."/>
            <person name="Pezzotti M."/>
            <person name="Lecharny A."/>
            <person name="Scarpelli C."/>
            <person name="Artiguenave F."/>
            <person name="Pe M.E."/>
            <person name="Valle G."/>
            <person name="Morgante M."/>
            <person name="Caboche M."/>
            <person name="Adam-Blondon A.-F."/>
            <person name="Weissenbach J."/>
            <person name="Quetier F."/>
            <person name="Wincker P."/>
        </authorList>
    </citation>
    <scope>NUCLEOTIDE SEQUENCE [LARGE SCALE GENOMIC DNA]</scope>
    <source>
        <strain evidence="3">cv. Pinot noir / PN40024</strain>
    </source>
</reference>
<evidence type="ECO:0000313" key="2">
    <source>
        <dbReference type="EMBL" id="CCB55578.1"/>
    </source>
</evidence>
<protein>
    <submittedName>
        <fullName evidence="2">Uncharacterized protein</fullName>
    </submittedName>
</protein>
<keyword evidence="3" id="KW-1185">Reference proteome</keyword>
<dbReference type="InParanoid" id="F6HL91"/>
<feature type="signal peptide" evidence="1">
    <location>
        <begin position="1"/>
        <end position="23"/>
    </location>
</feature>
<dbReference type="HOGENOM" id="CLU_3243239_0_0_1"/>
<accession>F6HL91</accession>
<keyword evidence="1" id="KW-0732">Signal</keyword>
<organism evidence="2 3">
    <name type="scientific">Vitis vinifera</name>
    <name type="common">Grape</name>
    <dbReference type="NCBI Taxonomy" id="29760"/>
    <lineage>
        <taxon>Eukaryota</taxon>
        <taxon>Viridiplantae</taxon>
        <taxon>Streptophyta</taxon>
        <taxon>Embryophyta</taxon>
        <taxon>Tracheophyta</taxon>
        <taxon>Spermatophyta</taxon>
        <taxon>Magnoliopsida</taxon>
        <taxon>eudicotyledons</taxon>
        <taxon>Gunneridae</taxon>
        <taxon>Pentapetalae</taxon>
        <taxon>rosids</taxon>
        <taxon>Vitales</taxon>
        <taxon>Vitaceae</taxon>
        <taxon>Viteae</taxon>
        <taxon>Vitis</taxon>
    </lineage>
</organism>
<evidence type="ECO:0000313" key="3">
    <source>
        <dbReference type="Proteomes" id="UP000009183"/>
    </source>
</evidence>
<dbReference type="EMBL" id="FN595991">
    <property type="protein sequence ID" value="CCB55578.1"/>
    <property type="molecule type" value="Genomic_DNA"/>
</dbReference>
<dbReference type="AlphaFoldDB" id="F6HL91"/>
<evidence type="ECO:0000256" key="1">
    <source>
        <dbReference type="SAM" id="SignalP"/>
    </source>
</evidence>
<sequence length="43" mass="5081">MGLEAHFLALYLDLFLLIQMHMKYDIEDFGYESKLRGCIVDID</sequence>
<name>F6HL91_VITVI</name>